<gene>
    <name evidence="4" type="ORF">AMS68_006809</name>
</gene>
<evidence type="ECO:0000256" key="1">
    <source>
        <dbReference type="ARBA" id="ARBA00022630"/>
    </source>
</evidence>
<dbReference type="Gene3D" id="3.20.20.70">
    <property type="entry name" value="Aldolase class I"/>
    <property type="match status" value="1"/>
</dbReference>
<dbReference type="EMBL" id="CP051142">
    <property type="protein sequence ID" value="QIX01292.1"/>
    <property type="molecule type" value="Genomic_DNA"/>
</dbReference>
<dbReference type="InterPro" id="IPR013785">
    <property type="entry name" value="Aldolase_TIM"/>
</dbReference>
<organism evidence="4 5">
    <name type="scientific">Peltaster fructicola</name>
    <dbReference type="NCBI Taxonomy" id="286661"/>
    <lineage>
        <taxon>Eukaryota</taxon>
        <taxon>Fungi</taxon>
        <taxon>Dikarya</taxon>
        <taxon>Ascomycota</taxon>
        <taxon>Pezizomycotina</taxon>
        <taxon>Dothideomycetes</taxon>
        <taxon>Dothideomycetes incertae sedis</taxon>
        <taxon>Peltaster</taxon>
    </lineage>
</organism>
<evidence type="ECO:0000313" key="5">
    <source>
        <dbReference type="Proteomes" id="UP000503462"/>
    </source>
</evidence>
<accession>A0A6H0Y2P5</accession>
<dbReference type="Pfam" id="PF03060">
    <property type="entry name" value="NMO"/>
    <property type="match status" value="1"/>
</dbReference>
<dbReference type="CDD" id="cd04730">
    <property type="entry name" value="NPD_like"/>
    <property type="match status" value="1"/>
</dbReference>
<dbReference type="PANTHER" id="PTHR32332:SF34">
    <property type="entry name" value="2-NITROPROPANE DIOXYGENASE FAMILY, PUTATIVE-RELATED"/>
    <property type="match status" value="1"/>
</dbReference>
<dbReference type="PANTHER" id="PTHR32332">
    <property type="entry name" value="2-NITROPROPANE DIOXYGENASE"/>
    <property type="match status" value="1"/>
</dbReference>
<keyword evidence="1" id="KW-0285">Flavoprotein</keyword>
<dbReference type="Proteomes" id="UP000503462">
    <property type="component" value="Chromosome 4"/>
</dbReference>
<sequence>MANTNDYPWTEEPLIAAAPMRLIALSELACAVSNALGLGFIGAGNDVSNLEEELEKSKKLLRVQSGSNVLPIGVGFLVWAGDGLLQKALQIVAKYRPAAVWLFAPKEKHQLSQWTEEMRRVTDNQTKIWIQIGTVADACEVTKSCSPDVLVVQGTDAGGHGLNQGASIITLLPEVDDAIGPVCVSDGKPKPQLIGAGGIMDGRGVAAALALGATGVCLGTAYLATPEANIAKGYQDAVLCAADGGVTTARGKLYDALRGTTDWPDRYGGRGVLNESWFDNGKGMSFEENKLLYDEALKKGDSGWGSQARLTTYAGTGVGLVKSVRSAEVITEEVRRVALGVLEGMYKTKPRAEQ</sequence>
<protein>
    <submittedName>
        <fullName evidence="4">Uncharacterized protein</fullName>
    </submittedName>
</protein>
<evidence type="ECO:0000256" key="2">
    <source>
        <dbReference type="ARBA" id="ARBA00022643"/>
    </source>
</evidence>
<dbReference type="AlphaFoldDB" id="A0A6H0Y2P5"/>
<keyword evidence="5" id="KW-1185">Reference proteome</keyword>
<reference evidence="4 5" key="1">
    <citation type="journal article" date="2016" name="Sci. Rep.">
        <title>Peltaster fructicola genome reveals evolution from an invasive phytopathogen to an ectophytic parasite.</title>
        <authorList>
            <person name="Xu C."/>
            <person name="Chen H."/>
            <person name="Gleason M.L."/>
            <person name="Xu J.R."/>
            <person name="Liu H."/>
            <person name="Zhang R."/>
            <person name="Sun G."/>
        </authorList>
    </citation>
    <scope>NUCLEOTIDE SEQUENCE [LARGE SCALE GENOMIC DNA]</scope>
    <source>
        <strain evidence="4 5">LNHT1506</strain>
    </source>
</reference>
<dbReference type="SUPFAM" id="SSF51412">
    <property type="entry name" value="Inosine monophosphate dehydrogenase (IMPDH)"/>
    <property type="match status" value="1"/>
</dbReference>
<dbReference type="OrthoDB" id="2349068at2759"/>
<keyword evidence="2" id="KW-0288">FMN</keyword>
<evidence type="ECO:0000256" key="3">
    <source>
        <dbReference type="ARBA" id="ARBA00023002"/>
    </source>
</evidence>
<evidence type="ECO:0000313" key="4">
    <source>
        <dbReference type="EMBL" id="QIX01292.1"/>
    </source>
</evidence>
<name>A0A6H0Y2P5_9PEZI</name>
<dbReference type="GO" id="GO:0018580">
    <property type="term" value="F:nitronate monooxygenase activity"/>
    <property type="evidence" value="ECO:0007669"/>
    <property type="project" value="InterPro"/>
</dbReference>
<dbReference type="InterPro" id="IPR004136">
    <property type="entry name" value="NMO"/>
</dbReference>
<proteinExistence type="predicted"/>
<keyword evidence="3" id="KW-0560">Oxidoreductase</keyword>